<sequence>MMEERMVKRFSAFSIFFLLLEMNICAQCSSIDGELGDRHKPAVLLVILARNKAHTLPQYLGFIDNLDYPKDRISLWVRADHSIDNTSAVLREWVNGAGPLYHSYDMRFDDSPSFFADEIGPMDWPESRYYHIINLREEALNAARRMWADYAFFVDSDNFLEYEDTLNELIKQERLLVAPMLESSTAFSNFWCGQDENGYYKRTEEYLPTLQRERLGCFHVPMIHSTFLIDLRQRKSDSLTFNPNKLKDYKHAVDDIIIFAQSARDAGIPMYICNHKEFGHMSVPRQPRETLEYDEECFANLKLDAMTQYSQWEYRWNKTRKHYGEAEPMLVSKYVTVPEKTKDSLGFDKVFLINLLRRPFRRRRMLASLAELRVDAAIVDATDGK</sequence>
<feature type="chain" id="PRO_5046096495" evidence="4">
    <location>
        <begin position="29"/>
        <end position="385"/>
    </location>
</feature>
<dbReference type="Proteomes" id="UP000695022">
    <property type="component" value="Unplaced"/>
</dbReference>
<reference evidence="6" key="1">
    <citation type="submission" date="2025-08" db="UniProtKB">
        <authorList>
            <consortium name="RefSeq"/>
        </authorList>
    </citation>
    <scope>IDENTIFICATION</scope>
</reference>
<dbReference type="GeneID" id="106804788"/>
<dbReference type="RefSeq" id="XP_014661616.1">
    <property type="nucleotide sequence ID" value="XM_014806130.1"/>
</dbReference>
<dbReference type="PANTHER" id="PTHR10730:SF53">
    <property type="entry name" value="GLYCOSYLTRANSFERASE 25 FAMILY MEMBER"/>
    <property type="match status" value="1"/>
</dbReference>
<keyword evidence="4" id="KW-0732">Signal</keyword>
<organism evidence="5 6">
    <name type="scientific">Priapulus caudatus</name>
    <name type="common">Priapulid worm</name>
    <dbReference type="NCBI Taxonomy" id="37621"/>
    <lineage>
        <taxon>Eukaryota</taxon>
        <taxon>Metazoa</taxon>
        <taxon>Ecdysozoa</taxon>
        <taxon>Scalidophora</taxon>
        <taxon>Priapulida</taxon>
        <taxon>Priapulimorpha</taxon>
        <taxon>Priapulimorphida</taxon>
        <taxon>Priapulidae</taxon>
        <taxon>Priapulus</taxon>
    </lineage>
</organism>
<feature type="signal peptide" evidence="4">
    <location>
        <begin position="1"/>
        <end position="28"/>
    </location>
</feature>
<keyword evidence="2" id="KW-0328">Glycosyltransferase</keyword>
<dbReference type="Gene3D" id="3.90.550.10">
    <property type="entry name" value="Spore Coat Polysaccharide Biosynthesis Protein SpsA, Chain A"/>
    <property type="match status" value="1"/>
</dbReference>
<accession>A0ABM1DNU5</accession>
<proteinExistence type="inferred from homology"/>
<comment type="similarity">
    <text evidence="1">Belongs to the glycosyltransferase 25 family.</text>
</comment>
<name>A0ABM1DNU5_PRICU</name>
<dbReference type="InterPro" id="IPR050757">
    <property type="entry name" value="Collagen_mod_GT25"/>
</dbReference>
<dbReference type="SUPFAM" id="SSF53448">
    <property type="entry name" value="Nucleotide-diphospho-sugar transferases"/>
    <property type="match status" value="1"/>
</dbReference>
<keyword evidence="5" id="KW-1185">Reference proteome</keyword>
<keyword evidence="3" id="KW-0808">Transferase</keyword>
<gene>
    <name evidence="6" type="primary">LOC106804788</name>
</gene>
<evidence type="ECO:0000256" key="1">
    <source>
        <dbReference type="ARBA" id="ARBA00006721"/>
    </source>
</evidence>
<evidence type="ECO:0000313" key="6">
    <source>
        <dbReference type="RefSeq" id="XP_014661616.1"/>
    </source>
</evidence>
<dbReference type="PANTHER" id="PTHR10730">
    <property type="entry name" value="PROCOLLAGEN-LYSINE,2-OXOGLUTARATE 5-DIOXYGENASE/GLYCOSYLTRANSFERASE 25 FAMILY MEMBER"/>
    <property type="match status" value="1"/>
</dbReference>
<dbReference type="InterPro" id="IPR029044">
    <property type="entry name" value="Nucleotide-diphossugar_trans"/>
</dbReference>
<evidence type="ECO:0000256" key="2">
    <source>
        <dbReference type="ARBA" id="ARBA00022676"/>
    </source>
</evidence>
<evidence type="ECO:0000256" key="3">
    <source>
        <dbReference type="ARBA" id="ARBA00022679"/>
    </source>
</evidence>
<evidence type="ECO:0000313" key="5">
    <source>
        <dbReference type="Proteomes" id="UP000695022"/>
    </source>
</evidence>
<evidence type="ECO:0000256" key="4">
    <source>
        <dbReference type="SAM" id="SignalP"/>
    </source>
</evidence>
<protein>
    <submittedName>
        <fullName evidence="6">Procollagen galactosyltransferase 2-like</fullName>
    </submittedName>
</protein>